<evidence type="ECO:0000313" key="11">
    <source>
        <dbReference type="Proteomes" id="UP000318080"/>
    </source>
</evidence>
<dbReference type="RefSeq" id="WP_141629016.1">
    <property type="nucleotide sequence ID" value="NZ_VHIR01000010.1"/>
</dbReference>
<dbReference type="InterPro" id="IPR000192">
    <property type="entry name" value="Aminotrans_V_dom"/>
</dbReference>
<evidence type="ECO:0000259" key="9">
    <source>
        <dbReference type="Pfam" id="PF00266"/>
    </source>
</evidence>
<dbReference type="SUPFAM" id="SSF53383">
    <property type="entry name" value="PLP-dependent transferases"/>
    <property type="match status" value="1"/>
</dbReference>
<reference evidence="10 11" key="1">
    <citation type="submission" date="2019-06" db="EMBL/GenBank/DDBJ databases">
        <title>Draft genome of C. phoceense Strain 272.</title>
        <authorList>
            <person name="Pacheco L.G.C."/>
            <person name="Barberis C.M."/>
            <person name="Almuzara M.N."/>
            <person name="Traglia G.M."/>
            <person name="Santos C.S."/>
            <person name="Rocha D.J.P.G."/>
            <person name="Aguiar E.R.G.R."/>
            <person name="Vay C.A."/>
        </authorList>
    </citation>
    <scope>NUCLEOTIDE SEQUENCE [LARGE SCALE GENOMIC DNA]</scope>
    <source>
        <strain evidence="10 11">272</strain>
    </source>
</reference>
<evidence type="ECO:0000256" key="1">
    <source>
        <dbReference type="ARBA" id="ARBA00001933"/>
    </source>
</evidence>
<proteinExistence type="inferred from homology"/>
<dbReference type="GO" id="GO:0046872">
    <property type="term" value="F:metal ion binding"/>
    <property type="evidence" value="ECO:0007669"/>
    <property type="project" value="UniProtKB-KW"/>
</dbReference>
<organism evidence="10 11">
    <name type="scientific">Corynebacterium phoceense</name>
    <dbReference type="NCBI Taxonomy" id="1686286"/>
    <lineage>
        <taxon>Bacteria</taxon>
        <taxon>Bacillati</taxon>
        <taxon>Actinomycetota</taxon>
        <taxon>Actinomycetes</taxon>
        <taxon>Mycobacteriales</taxon>
        <taxon>Corynebacteriaceae</taxon>
        <taxon>Corynebacterium</taxon>
    </lineage>
</organism>
<dbReference type="Pfam" id="PF00266">
    <property type="entry name" value="Aminotran_5"/>
    <property type="match status" value="1"/>
</dbReference>
<dbReference type="InterPro" id="IPR016454">
    <property type="entry name" value="Cysteine_dSase"/>
</dbReference>
<evidence type="ECO:0000256" key="2">
    <source>
        <dbReference type="ARBA" id="ARBA00006490"/>
    </source>
</evidence>
<evidence type="ECO:0000256" key="8">
    <source>
        <dbReference type="ARBA" id="ARBA00050776"/>
    </source>
</evidence>
<dbReference type="PANTHER" id="PTHR11601:SF34">
    <property type="entry name" value="CYSTEINE DESULFURASE"/>
    <property type="match status" value="1"/>
</dbReference>
<feature type="domain" description="Aminotransferase class V" evidence="9">
    <location>
        <begin position="1"/>
        <end position="354"/>
    </location>
</feature>
<dbReference type="EMBL" id="VHIR01000010">
    <property type="protein sequence ID" value="TQE43336.1"/>
    <property type="molecule type" value="Genomic_DNA"/>
</dbReference>
<evidence type="ECO:0000256" key="5">
    <source>
        <dbReference type="ARBA" id="ARBA00022898"/>
    </source>
</evidence>
<dbReference type="Gene3D" id="3.90.1150.10">
    <property type="entry name" value="Aspartate Aminotransferase, domain 1"/>
    <property type="match status" value="1"/>
</dbReference>
<dbReference type="InterPro" id="IPR015421">
    <property type="entry name" value="PyrdxlP-dep_Trfase_major"/>
</dbReference>
<dbReference type="PIRSF" id="PIRSF005572">
    <property type="entry name" value="NifS"/>
    <property type="match status" value="1"/>
</dbReference>
<dbReference type="Proteomes" id="UP000318080">
    <property type="component" value="Unassembled WGS sequence"/>
</dbReference>
<comment type="caution">
    <text evidence="10">The sequence shown here is derived from an EMBL/GenBank/DDBJ whole genome shotgun (WGS) entry which is preliminary data.</text>
</comment>
<gene>
    <name evidence="10" type="ORF">EJK80_08120</name>
</gene>
<accession>A0A540R6L2</accession>
<keyword evidence="5" id="KW-0663">Pyridoxal phosphate</keyword>
<protein>
    <submittedName>
        <fullName evidence="10">Cysteine desulfurase</fullName>
    </submittedName>
</protein>
<dbReference type="AlphaFoldDB" id="A0A540R6L2"/>
<dbReference type="PANTHER" id="PTHR11601">
    <property type="entry name" value="CYSTEINE DESULFURYLASE FAMILY MEMBER"/>
    <property type="match status" value="1"/>
</dbReference>
<dbReference type="InterPro" id="IPR015422">
    <property type="entry name" value="PyrdxlP-dep_Trfase_small"/>
</dbReference>
<sequence>MYLDAAATAPLRPEARAAMERVWDAGQANASSLHAAGAAARRELEYARETVAATFGVAPEGVVFTSGGTESNNLGVLGLALAHPCGRRIVTTRIEHSAVAQSVAYLERMHGFAVDYADVDATGRVEMGELAPETTLVAMGAANSDIGTVQDIAAVVERAHAVGALVHLDAVQAAVSLPFSLAADGWPGPGPDAVALASHKFGGPQGVGALLLQRAVELEPLLHGGAQEGGRRAGTENVAGIAGFAAAVVAHRRDVAQRAVALMDSRDALIAAVLERVPSARLTGHPEELLPGHASFVVDGVSGDALLVALDAAGVAASAGSACGRGTSSVLTALGLNGEEALRFSLSRPLEEREIVLITGVMAREVARYAGS</sequence>
<evidence type="ECO:0000256" key="3">
    <source>
        <dbReference type="ARBA" id="ARBA00022679"/>
    </source>
</evidence>
<comment type="similarity">
    <text evidence="2">Belongs to the class-V pyridoxal-phosphate-dependent aminotransferase family. NifS/IscS subfamily.</text>
</comment>
<keyword evidence="7" id="KW-0411">Iron-sulfur</keyword>
<keyword evidence="11" id="KW-1185">Reference proteome</keyword>
<keyword evidence="3" id="KW-0808">Transferase</keyword>
<name>A0A540R6L2_9CORY</name>
<comment type="cofactor">
    <cofactor evidence="1">
        <name>pyridoxal 5'-phosphate</name>
        <dbReference type="ChEBI" id="CHEBI:597326"/>
    </cofactor>
</comment>
<evidence type="ECO:0000256" key="4">
    <source>
        <dbReference type="ARBA" id="ARBA00022723"/>
    </source>
</evidence>
<evidence type="ECO:0000256" key="6">
    <source>
        <dbReference type="ARBA" id="ARBA00023004"/>
    </source>
</evidence>
<comment type="catalytic activity">
    <reaction evidence="8">
        <text>(sulfur carrier)-H + L-cysteine = (sulfur carrier)-SH + L-alanine</text>
        <dbReference type="Rhea" id="RHEA:43892"/>
        <dbReference type="Rhea" id="RHEA-COMP:14737"/>
        <dbReference type="Rhea" id="RHEA-COMP:14739"/>
        <dbReference type="ChEBI" id="CHEBI:29917"/>
        <dbReference type="ChEBI" id="CHEBI:35235"/>
        <dbReference type="ChEBI" id="CHEBI:57972"/>
        <dbReference type="ChEBI" id="CHEBI:64428"/>
        <dbReference type="EC" id="2.8.1.7"/>
    </reaction>
</comment>
<dbReference type="InterPro" id="IPR015424">
    <property type="entry name" value="PyrdxlP-dep_Trfase"/>
</dbReference>
<dbReference type="Gene3D" id="3.40.640.10">
    <property type="entry name" value="Type I PLP-dependent aspartate aminotransferase-like (Major domain)"/>
    <property type="match status" value="1"/>
</dbReference>
<dbReference type="GO" id="GO:0031071">
    <property type="term" value="F:cysteine desulfurase activity"/>
    <property type="evidence" value="ECO:0007669"/>
    <property type="project" value="UniProtKB-EC"/>
</dbReference>
<keyword evidence="6" id="KW-0408">Iron</keyword>
<keyword evidence="4" id="KW-0479">Metal-binding</keyword>
<dbReference type="GO" id="GO:0051536">
    <property type="term" value="F:iron-sulfur cluster binding"/>
    <property type="evidence" value="ECO:0007669"/>
    <property type="project" value="UniProtKB-KW"/>
</dbReference>
<evidence type="ECO:0000256" key="7">
    <source>
        <dbReference type="ARBA" id="ARBA00023014"/>
    </source>
</evidence>
<evidence type="ECO:0000313" key="10">
    <source>
        <dbReference type="EMBL" id="TQE43336.1"/>
    </source>
</evidence>